<sequence length="288" mass="33309">MSTEEINDKFKKDLNIDNNNNENENENDNENDNDNLEKEEVKIQEIKLKDKYKTNKNDLDEANQLKSKGNQTYTSGDYQASLELYNEAISILKKEEETGYEDDQHETNDEDNSDNEGHTTTTTSTTNKKPKSKIIEIRENTEDDVLPCFEELSILYSNRSACYLALKKYDFVVKDCNIALEYEPTPSPIKIKILHRRAQAREQLNKLKDALEDYQEILKLDPSFPQAVQANKRLPPKIKEKEDREREEMMGKLKDLGNTILGKFGLSTDNFQFVKDPNSGGYSVNFKK</sequence>
<dbReference type="SUPFAM" id="SSF48452">
    <property type="entry name" value="TPR-like"/>
    <property type="match status" value="1"/>
</dbReference>
<keyword evidence="2" id="KW-0175">Coiled coil</keyword>
<feature type="compositionally biased region" description="Acidic residues" evidence="3">
    <location>
        <begin position="98"/>
        <end position="114"/>
    </location>
</feature>
<gene>
    <name evidence="4" type="ORF">DICPUDRAFT_26389</name>
</gene>
<dbReference type="Pfam" id="PF00515">
    <property type="entry name" value="TPR_1"/>
    <property type="match status" value="1"/>
</dbReference>
<keyword evidence="1" id="KW-0802">TPR repeat</keyword>
<feature type="repeat" description="TPR" evidence="1">
    <location>
        <begin position="191"/>
        <end position="224"/>
    </location>
</feature>
<evidence type="ECO:0000313" key="5">
    <source>
        <dbReference type="Proteomes" id="UP000001064"/>
    </source>
</evidence>
<dbReference type="RefSeq" id="XP_003283720.1">
    <property type="nucleotide sequence ID" value="XM_003283672.1"/>
</dbReference>
<evidence type="ECO:0000256" key="1">
    <source>
        <dbReference type="PROSITE-ProRule" id="PRU00339"/>
    </source>
</evidence>
<dbReference type="PROSITE" id="PS50005">
    <property type="entry name" value="TPR"/>
    <property type="match status" value="1"/>
</dbReference>
<evidence type="ECO:0008006" key="6">
    <source>
        <dbReference type="Google" id="ProtNLM"/>
    </source>
</evidence>
<dbReference type="InParanoid" id="F0Z8I8"/>
<feature type="compositionally biased region" description="Acidic residues" evidence="3">
    <location>
        <begin position="23"/>
        <end position="34"/>
    </location>
</feature>
<dbReference type="AlphaFoldDB" id="F0Z8I8"/>
<dbReference type="eggNOG" id="KOG4234">
    <property type="taxonomic scope" value="Eukaryota"/>
</dbReference>
<evidence type="ECO:0000313" key="4">
    <source>
        <dbReference type="EMBL" id="EGC39734.1"/>
    </source>
</evidence>
<protein>
    <recommendedName>
        <fullName evidence="6">Tetratricopeptide repeat protein 1</fullName>
    </recommendedName>
</protein>
<dbReference type="OrthoDB" id="1872379at2759"/>
<proteinExistence type="predicted"/>
<dbReference type="InterPro" id="IPR011990">
    <property type="entry name" value="TPR-like_helical_dom_sf"/>
</dbReference>
<dbReference type="InterPro" id="IPR019734">
    <property type="entry name" value="TPR_rpt"/>
</dbReference>
<accession>F0Z8I8</accession>
<keyword evidence="5" id="KW-1185">Reference proteome</keyword>
<feature type="region of interest" description="Disordered" evidence="3">
    <location>
        <begin position="97"/>
        <end position="130"/>
    </location>
</feature>
<feature type="compositionally biased region" description="Basic and acidic residues" evidence="3">
    <location>
        <begin position="1"/>
        <end position="15"/>
    </location>
</feature>
<reference evidence="5" key="1">
    <citation type="journal article" date="2011" name="Genome Biol.">
        <title>Comparative genomics of the social amoebae Dictyostelium discoideum and Dictyostelium purpureum.</title>
        <authorList>
            <consortium name="US DOE Joint Genome Institute (JGI-PGF)"/>
            <person name="Sucgang R."/>
            <person name="Kuo A."/>
            <person name="Tian X."/>
            <person name="Salerno W."/>
            <person name="Parikh A."/>
            <person name="Feasley C.L."/>
            <person name="Dalin E."/>
            <person name="Tu H."/>
            <person name="Huang E."/>
            <person name="Barry K."/>
            <person name="Lindquist E."/>
            <person name="Shapiro H."/>
            <person name="Bruce D."/>
            <person name="Schmutz J."/>
            <person name="Salamov A."/>
            <person name="Fey P."/>
            <person name="Gaudet P."/>
            <person name="Anjard C."/>
            <person name="Babu M.M."/>
            <person name="Basu S."/>
            <person name="Bushmanova Y."/>
            <person name="van der Wel H."/>
            <person name="Katoh-Kurasawa M."/>
            <person name="Dinh C."/>
            <person name="Coutinho P.M."/>
            <person name="Saito T."/>
            <person name="Elias M."/>
            <person name="Schaap P."/>
            <person name="Kay R.R."/>
            <person name="Henrissat B."/>
            <person name="Eichinger L."/>
            <person name="Rivero F."/>
            <person name="Putnam N.H."/>
            <person name="West C.M."/>
            <person name="Loomis W.F."/>
            <person name="Chisholm R.L."/>
            <person name="Shaulsky G."/>
            <person name="Strassmann J.E."/>
            <person name="Queller D.C."/>
            <person name="Kuspa A."/>
            <person name="Grigoriev I.V."/>
        </authorList>
    </citation>
    <scope>NUCLEOTIDE SEQUENCE [LARGE SCALE GENOMIC DNA]</scope>
    <source>
        <strain evidence="5">QSDP1</strain>
    </source>
</reference>
<dbReference type="InterPro" id="IPR052769">
    <property type="entry name" value="TPR_domain_protein"/>
</dbReference>
<dbReference type="OMA" id="CTKSINC"/>
<dbReference type="PANTHER" id="PTHR46014:SF1">
    <property type="entry name" value="TETRATRICOPEPTIDE REPEAT PROTEIN 1"/>
    <property type="match status" value="1"/>
</dbReference>
<feature type="coiled-coil region" evidence="2">
    <location>
        <begin position="190"/>
        <end position="217"/>
    </location>
</feature>
<feature type="region of interest" description="Disordered" evidence="3">
    <location>
        <begin position="1"/>
        <end position="73"/>
    </location>
</feature>
<name>F0Z8I8_DICPU</name>
<dbReference type="VEuPathDB" id="AmoebaDB:DICPUDRAFT_26389"/>
<organism evidence="4 5">
    <name type="scientific">Dictyostelium purpureum</name>
    <name type="common">Slime mold</name>
    <dbReference type="NCBI Taxonomy" id="5786"/>
    <lineage>
        <taxon>Eukaryota</taxon>
        <taxon>Amoebozoa</taxon>
        <taxon>Evosea</taxon>
        <taxon>Eumycetozoa</taxon>
        <taxon>Dictyostelia</taxon>
        <taxon>Dictyosteliales</taxon>
        <taxon>Dictyosteliaceae</taxon>
        <taxon>Dictyostelium</taxon>
    </lineage>
</organism>
<evidence type="ECO:0000256" key="3">
    <source>
        <dbReference type="SAM" id="MobiDB-lite"/>
    </source>
</evidence>
<feature type="compositionally biased region" description="Basic and acidic residues" evidence="3">
    <location>
        <begin position="35"/>
        <end position="59"/>
    </location>
</feature>
<dbReference type="KEGG" id="dpp:DICPUDRAFT_26389"/>
<dbReference type="Gene3D" id="1.25.40.10">
    <property type="entry name" value="Tetratricopeptide repeat domain"/>
    <property type="match status" value="2"/>
</dbReference>
<dbReference type="PANTHER" id="PTHR46014">
    <property type="entry name" value="TETRATRICOPEPTIDE REPEAT PROTEIN 1"/>
    <property type="match status" value="1"/>
</dbReference>
<evidence type="ECO:0000256" key="2">
    <source>
        <dbReference type="SAM" id="Coils"/>
    </source>
</evidence>
<dbReference type="Proteomes" id="UP000001064">
    <property type="component" value="Unassembled WGS sequence"/>
</dbReference>
<dbReference type="SMART" id="SM00028">
    <property type="entry name" value="TPR"/>
    <property type="match status" value="3"/>
</dbReference>
<dbReference type="GeneID" id="10509624"/>
<feature type="compositionally biased region" description="Polar residues" evidence="3">
    <location>
        <begin position="64"/>
        <end position="73"/>
    </location>
</feature>
<dbReference type="EMBL" id="GL870952">
    <property type="protein sequence ID" value="EGC39734.1"/>
    <property type="molecule type" value="Genomic_DNA"/>
</dbReference>